<name>A0A1G2PJI3_9BACT</name>
<sequence>MKIRIRRIDKSIALPEYKTAGSAGFDLSSRDEVTIPPGGTKFVPLNIIVELPKTHMLLLAARSSLPKKGLMLANGVGIGDSDFCGPDDEYQAMVYNFSDKAVIIEKGERIGQGIIVNVDRAEFEEADHVDHPSRGGFGSTGQF</sequence>
<dbReference type="GO" id="GO:0004170">
    <property type="term" value="F:dUTP diphosphatase activity"/>
    <property type="evidence" value="ECO:0007669"/>
    <property type="project" value="UniProtKB-EC"/>
</dbReference>
<dbReference type="PANTHER" id="PTHR11241:SF0">
    <property type="entry name" value="DEOXYURIDINE 5'-TRIPHOSPHATE NUCLEOTIDOHYDROLASE"/>
    <property type="match status" value="1"/>
</dbReference>
<dbReference type="InterPro" id="IPR008181">
    <property type="entry name" value="dUTPase"/>
</dbReference>
<dbReference type="EMBL" id="MHSS01000012">
    <property type="protein sequence ID" value="OHA47929.1"/>
    <property type="molecule type" value="Genomic_DNA"/>
</dbReference>
<dbReference type="GO" id="GO:0000287">
    <property type="term" value="F:magnesium ion binding"/>
    <property type="evidence" value="ECO:0007669"/>
    <property type="project" value="InterPro"/>
</dbReference>
<dbReference type="InterPro" id="IPR029054">
    <property type="entry name" value="dUTPase-like"/>
</dbReference>
<evidence type="ECO:0000313" key="8">
    <source>
        <dbReference type="Proteomes" id="UP000177629"/>
    </source>
</evidence>
<dbReference type="Proteomes" id="UP000177629">
    <property type="component" value="Unassembled WGS sequence"/>
</dbReference>
<dbReference type="GO" id="GO:0046081">
    <property type="term" value="P:dUTP catabolic process"/>
    <property type="evidence" value="ECO:0007669"/>
    <property type="project" value="InterPro"/>
</dbReference>
<dbReference type="CDD" id="cd07557">
    <property type="entry name" value="trimeric_dUTPase"/>
    <property type="match status" value="1"/>
</dbReference>
<evidence type="ECO:0000256" key="5">
    <source>
        <dbReference type="ARBA" id="ARBA00047686"/>
    </source>
</evidence>
<dbReference type="SUPFAM" id="SSF51283">
    <property type="entry name" value="dUTPase-like"/>
    <property type="match status" value="1"/>
</dbReference>
<dbReference type="Pfam" id="PF00692">
    <property type="entry name" value="dUTPase"/>
    <property type="match status" value="1"/>
</dbReference>
<gene>
    <name evidence="7" type="ORF">A2806_02730</name>
</gene>
<evidence type="ECO:0000313" key="7">
    <source>
        <dbReference type="EMBL" id="OHA47929.1"/>
    </source>
</evidence>
<comment type="similarity">
    <text evidence="1">Belongs to the dUTPase family.</text>
</comment>
<dbReference type="InterPro" id="IPR036157">
    <property type="entry name" value="dUTPase-like_sf"/>
</dbReference>
<evidence type="ECO:0000256" key="4">
    <source>
        <dbReference type="ARBA" id="ARBA00023080"/>
    </source>
</evidence>
<keyword evidence="4" id="KW-0546">Nucleotide metabolism</keyword>
<comment type="caution">
    <text evidence="7">The sequence shown here is derived from an EMBL/GenBank/DDBJ whole genome shotgun (WGS) entry which is preliminary data.</text>
</comment>
<accession>A0A1G2PJI3</accession>
<organism evidence="7 8">
    <name type="scientific">Candidatus Terrybacteria bacterium RIFCSPHIGHO2_01_FULL_48_17</name>
    <dbReference type="NCBI Taxonomy" id="1802362"/>
    <lineage>
        <taxon>Bacteria</taxon>
        <taxon>Candidatus Terryibacteriota</taxon>
    </lineage>
</organism>
<dbReference type="NCBIfam" id="TIGR00576">
    <property type="entry name" value="dut"/>
    <property type="match status" value="1"/>
</dbReference>
<dbReference type="EC" id="3.6.1.23" evidence="2"/>
<dbReference type="GO" id="GO:0006226">
    <property type="term" value="P:dUMP biosynthetic process"/>
    <property type="evidence" value="ECO:0007669"/>
    <property type="project" value="InterPro"/>
</dbReference>
<dbReference type="AlphaFoldDB" id="A0A1G2PJI3"/>
<dbReference type="PANTHER" id="PTHR11241">
    <property type="entry name" value="DEOXYURIDINE 5'-TRIPHOSPHATE NUCLEOTIDOHYDROLASE"/>
    <property type="match status" value="1"/>
</dbReference>
<proteinExistence type="inferred from homology"/>
<evidence type="ECO:0000256" key="1">
    <source>
        <dbReference type="ARBA" id="ARBA00006581"/>
    </source>
</evidence>
<evidence type="ECO:0000256" key="3">
    <source>
        <dbReference type="ARBA" id="ARBA00022801"/>
    </source>
</evidence>
<reference evidence="7 8" key="1">
    <citation type="journal article" date="2016" name="Nat. Commun.">
        <title>Thousands of microbial genomes shed light on interconnected biogeochemical processes in an aquifer system.</title>
        <authorList>
            <person name="Anantharaman K."/>
            <person name="Brown C.T."/>
            <person name="Hug L.A."/>
            <person name="Sharon I."/>
            <person name="Castelle C.J."/>
            <person name="Probst A.J."/>
            <person name="Thomas B.C."/>
            <person name="Singh A."/>
            <person name="Wilkins M.J."/>
            <person name="Karaoz U."/>
            <person name="Brodie E.L."/>
            <person name="Williams K.H."/>
            <person name="Hubbard S.S."/>
            <person name="Banfield J.F."/>
        </authorList>
    </citation>
    <scope>NUCLEOTIDE SEQUENCE [LARGE SCALE GENOMIC DNA]</scope>
</reference>
<comment type="catalytic activity">
    <reaction evidence="5">
        <text>dUTP + H2O = dUMP + diphosphate + H(+)</text>
        <dbReference type="Rhea" id="RHEA:10248"/>
        <dbReference type="ChEBI" id="CHEBI:15377"/>
        <dbReference type="ChEBI" id="CHEBI:15378"/>
        <dbReference type="ChEBI" id="CHEBI:33019"/>
        <dbReference type="ChEBI" id="CHEBI:61555"/>
        <dbReference type="ChEBI" id="CHEBI:246422"/>
        <dbReference type="EC" id="3.6.1.23"/>
    </reaction>
</comment>
<keyword evidence="3" id="KW-0378">Hydrolase</keyword>
<feature type="domain" description="dUTPase-like" evidence="6">
    <location>
        <begin position="12"/>
        <end position="141"/>
    </location>
</feature>
<dbReference type="InterPro" id="IPR033704">
    <property type="entry name" value="dUTPase_trimeric"/>
</dbReference>
<dbReference type="STRING" id="1802362.A2806_02730"/>
<evidence type="ECO:0000256" key="2">
    <source>
        <dbReference type="ARBA" id="ARBA00012379"/>
    </source>
</evidence>
<dbReference type="Gene3D" id="2.70.40.10">
    <property type="match status" value="1"/>
</dbReference>
<protein>
    <recommendedName>
        <fullName evidence="2">dUTP diphosphatase</fullName>
        <ecNumber evidence="2">3.6.1.23</ecNumber>
    </recommendedName>
</protein>
<evidence type="ECO:0000259" key="6">
    <source>
        <dbReference type="Pfam" id="PF00692"/>
    </source>
</evidence>